<dbReference type="EMBL" id="JAMYJR010000047">
    <property type="protein sequence ID" value="MCO8276511.1"/>
    <property type="molecule type" value="Genomic_DNA"/>
</dbReference>
<keyword evidence="2" id="KW-1185">Reference proteome</keyword>
<dbReference type="Proteomes" id="UP001523369">
    <property type="component" value="Unassembled WGS sequence"/>
</dbReference>
<gene>
    <name evidence="1" type="ORF">M1L60_38635</name>
</gene>
<name>A0ABT1E048_9ACTN</name>
<evidence type="ECO:0000313" key="2">
    <source>
        <dbReference type="Proteomes" id="UP001523369"/>
    </source>
</evidence>
<protein>
    <recommendedName>
        <fullName evidence="3">Transposase</fullName>
    </recommendedName>
</protein>
<reference evidence="1 2" key="1">
    <citation type="submission" date="2022-06" db="EMBL/GenBank/DDBJ databases">
        <title>New Species of the Genus Actinoplanes, ActinopZanes ferrugineus.</title>
        <authorList>
            <person name="Ding P."/>
        </authorList>
    </citation>
    <scope>NUCLEOTIDE SEQUENCE [LARGE SCALE GENOMIC DNA]</scope>
    <source>
        <strain evidence="1 2">TRM88003</strain>
    </source>
</reference>
<proteinExistence type="predicted"/>
<dbReference type="RefSeq" id="WP_253242533.1">
    <property type="nucleotide sequence ID" value="NZ_JAMYJR010000047.1"/>
</dbReference>
<sequence length="112" mass="12702">MAARTMARFRRELTEHTTWCTRDHRCGVAEHRSADLIADSIGGRAVITRVRAGDTEYAEIRARIPLHSSETGARWQVALTLRLMRELLAAVAIRRGVLRDRAERPAIERRAA</sequence>
<comment type="caution">
    <text evidence="1">The sequence shown here is derived from an EMBL/GenBank/DDBJ whole genome shotgun (WGS) entry which is preliminary data.</text>
</comment>
<accession>A0ABT1E048</accession>
<evidence type="ECO:0008006" key="3">
    <source>
        <dbReference type="Google" id="ProtNLM"/>
    </source>
</evidence>
<organism evidence="1 2">
    <name type="scientific">Paractinoplanes aksuensis</name>
    <dbReference type="NCBI Taxonomy" id="2939490"/>
    <lineage>
        <taxon>Bacteria</taxon>
        <taxon>Bacillati</taxon>
        <taxon>Actinomycetota</taxon>
        <taxon>Actinomycetes</taxon>
        <taxon>Micromonosporales</taxon>
        <taxon>Micromonosporaceae</taxon>
        <taxon>Paractinoplanes</taxon>
    </lineage>
</organism>
<evidence type="ECO:0000313" key="1">
    <source>
        <dbReference type="EMBL" id="MCO8276511.1"/>
    </source>
</evidence>